<sequence>MLEPTAVELHKLRVVDILIAEGVNVIVQAWEISPLVSLRACSIDLVPALLASSPLLWMELPLLFSMVKDENQISNILVACGHHSLDEGGEVHNLIPYSVVLCREQLLMRAVEKISNKGTPSITKVLVCVEPTSAMHL</sequence>
<dbReference type="Proteomes" id="UP000237000">
    <property type="component" value="Unassembled WGS sequence"/>
</dbReference>
<name>A0A2P5ALA9_TREOI</name>
<comment type="caution">
    <text evidence="1">The sequence shown here is derived from an EMBL/GenBank/DDBJ whole genome shotgun (WGS) entry which is preliminary data.</text>
</comment>
<evidence type="ECO:0000313" key="1">
    <source>
        <dbReference type="EMBL" id="PON37310.1"/>
    </source>
</evidence>
<gene>
    <name evidence="1" type="ORF">TorRG33x02_347660</name>
</gene>
<proteinExistence type="predicted"/>
<dbReference type="EMBL" id="JXTC01000795">
    <property type="protein sequence ID" value="PON37310.1"/>
    <property type="molecule type" value="Genomic_DNA"/>
</dbReference>
<organism evidence="1 2">
    <name type="scientific">Trema orientale</name>
    <name type="common">Charcoal tree</name>
    <name type="synonym">Celtis orientalis</name>
    <dbReference type="NCBI Taxonomy" id="63057"/>
    <lineage>
        <taxon>Eukaryota</taxon>
        <taxon>Viridiplantae</taxon>
        <taxon>Streptophyta</taxon>
        <taxon>Embryophyta</taxon>
        <taxon>Tracheophyta</taxon>
        <taxon>Spermatophyta</taxon>
        <taxon>Magnoliopsida</taxon>
        <taxon>eudicotyledons</taxon>
        <taxon>Gunneridae</taxon>
        <taxon>Pentapetalae</taxon>
        <taxon>rosids</taxon>
        <taxon>fabids</taxon>
        <taxon>Rosales</taxon>
        <taxon>Cannabaceae</taxon>
        <taxon>Trema</taxon>
    </lineage>
</organism>
<evidence type="ECO:0000313" key="2">
    <source>
        <dbReference type="Proteomes" id="UP000237000"/>
    </source>
</evidence>
<accession>A0A2P5ALA9</accession>
<dbReference type="AlphaFoldDB" id="A0A2P5ALA9"/>
<protein>
    <submittedName>
        <fullName evidence="1">Uncharacterized protein</fullName>
    </submittedName>
</protein>
<reference evidence="2" key="1">
    <citation type="submission" date="2016-06" db="EMBL/GenBank/DDBJ databases">
        <title>Parallel loss of symbiosis genes in relatives of nitrogen-fixing non-legume Parasponia.</title>
        <authorList>
            <person name="Van Velzen R."/>
            <person name="Holmer R."/>
            <person name="Bu F."/>
            <person name="Rutten L."/>
            <person name="Van Zeijl A."/>
            <person name="Liu W."/>
            <person name="Santuari L."/>
            <person name="Cao Q."/>
            <person name="Sharma T."/>
            <person name="Shen D."/>
            <person name="Roswanjaya Y."/>
            <person name="Wardhani T."/>
            <person name="Kalhor M.S."/>
            <person name="Jansen J."/>
            <person name="Van den Hoogen J."/>
            <person name="Gungor B."/>
            <person name="Hartog M."/>
            <person name="Hontelez J."/>
            <person name="Verver J."/>
            <person name="Yang W.-C."/>
            <person name="Schijlen E."/>
            <person name="Repin R."/>
            <person name="Schilthuizen M."/>
            <person name="Schranz E."/>
            <person name="Heidstra R."/>
            <person name="Miyata K."/>
            <person name="Fedorova E."/>
            <person name="Kohlen W."/>
            <person name="Bisseling T."/>
            <person name="Smit S."/>
            <person name="Geurts R."/>
        </authorList>
    </citation>
    <scope>NUCLEOTIDE SEQUENCE [LARGE SCALE GENOMIC DNA]</scope>
    <source>
        <strain evidence="2">cv. RG33-2</strain>
    </source>
</reference>
<dbReference type="InParanoid" id="A0A2P5ALA9"/>
<keyword evidence="2" id="KW-1185">Reference proteome</keyword>